<dbReference type="KEGG" id="hhw:NCTC503_00931"/>
<dbReference type="InterPro" id="IPR036259">
    <property type="entry name" value="MFS_trans_sf"/>
</dbReference>
<evidence type="ECO:0000313" key="10">
    <source>
        <dbReference type="Proteomes" id="UP000308489"/>
    </source>
</evidence>
<comment type="subcellular location">
    <subcellularLocation>
        <location evidence="1">Cell membrane</location>
        <topology evidence="1">Multi-pass membrane protein</topology>
    </subcellularLocation>
</comment>
<feature type="transmembrane region" description="Helical" evidence="7">
    <location>
        <begin position="316"/>
        <end position="338"/>
    </location>
</feature>
<dbReference type="SUPFAM" id="SSF103473">
    <property type="entry name" value="MFS general substrate transporter"/>
    <property type="match status" value="1"/>
</dbReference>
<evidence type="ECO:0000256" key="1">
    <source>
        <dbReference type="ARBA" id="ARBA00004651"/>
    </source>
</evidence>
<dbReference type="InterPro" id="IPR022324">
    <property type="entry name" value="Bacilysin_exporter_BacE_put"/>
</dbReference>
<evidence type="ECO:0000259" key="8">
    <source>
        <dbReference type="PROSITE" id="PS50850"/>
    </source>
</evidence>
<organism evidence="9 10">
    <name type="scientific">Hathewaya histolytica</name>
    <name type="common">Clostridium histolyticum</name>
    <dbReference type="NCBI Taxonomy" id="1498"/>
    <lineage>
        <taxon>Bacteria</taxon>
        <taxon>Bacillati</taxon>
        <taxon>Bacillota</taxon>
        <taxon>Clostridia</taxon>
        <taxon>Eubacteriales</taxon>
        <taxon>Clostridiaceae</taxon>
        <taxon>Hathewaya</taxon>
    </lineage>
</organism>
<evidence type="ECO:0000256" key="6">
    <source>
        <dbReference type="ARBA" id="ARBA00023136"/>
    </source>
</evidence>
<dbReference type="PANTHER" id="PTHR23513:SF6">
    <property type="entry name" value="MAJOR FACILITATOR SUPERFAMILY ASSOCIATED DOMAIN-CONTAINING PROTEIN"/>
    <property type="match status" value="1"/>
</dbReference>
<keyword evidence="10" id="KW-1185">Reference proteome</keyword>
<evidence type="ECO:0000256" key="7">
    <source>
        <dbReference type="SAM" id="Phobius"/>
    </source>
</evidence>
<feature type="transmembrane region" description="Helical" evidence="7">
    <location>
        <begin position="49"/>
        <end position="70"/>
    </location>
</feature>
<dbReference type="GO" id="GO:0005886">
    <property type="term" value="C:plasma membrane"/>
    <property type="evidence" value="ECO:0007669"/>
    <property type="project" value="UniProtKB-SubCell"/>
</dbReference>
<dbReference type="PANTHER" id="PTHR23513">
    <property type="entry name" value="INTEGRAL MEMBRANE EFFLUX PROTEIN-RELATED"/>
    <property type="match status" value="1"/>
</dbReference>
<dbReference type="PROSITE" id="PS50850">
    <property type="entry name" value="MFS"/>
    <property type="match status" value="1"/>
</dbReference>
<feature type="transmembrane region" description="Helical" evidence="7">
    <location>
        <begin position="261"/>
        <end position="279"/>
    </location>
</feature>
<feature type="transmembrane region" description="Helical" evidence="7">
    <location>
        <begin position="291"/>
        <end position="310"/>
    </location>
</feature>
<dbReference type="RefSeq" id="WP_138209640.1">
    <property type="nucleotide sequence ID" value="NZ_CBCRUQ010000016.1"/>
</dbReference>
<dbReference type="PRINTS" id="PR01988">
    <property type="entry name" value="EXPORTERBACE"/>
</dbReference>
<keyword evidence="5 7" id="KW-1133">Transmembrane helix</keyword>
<protein>
    <submittedName>
        <fullName evidence="9">MFS family transporter protein</fullName>
    </submittedName>
</protein>
<accession>A0A4V6KCH8</accession>
<dbReference type="AlphaFoldDB" id="A0A4V6KCH8"/>
<evidence type="ECO:0000256" key="2">
    <source>
        <dbReference type="ARBA" id="ARBA00022448"/>
    </source>
</evidence>
<feature type="transmembrane region" description="Helical" evidence="7">
    <location>
        <begin position="177"/>
        <end position="194"/>
    </location>
</feature>
<feature type="domain" description="Major facilitator superfamily (MFS) profile" evidence="8">
    <location>
        <begin position="16"/>
        <end position="401"/>
    </location>
</feature>
<name>A0A4V6KCH8_HATHI</name>
<dbReference type="EMBL" id="LR590481">
    <property type="protein sequence ID" value="VTQ86447.1"/>
    <property type="molecule type" value="Genomic_DNA"/>
</dbReference>
<feature type="transmembrane region" description="Helical" evidence="7">
    <location>
        <begin position="350"/>
        <end position="372"/>
    </location>
</feature>
<dbReference type="Gene3D" id="1.20.1250.20">
    <property type="entry name" value="MFS general substrate transporter like domains"/>
    <property type="match status" value="1"/>
</dbReference>
<gene>
    <name evidence="9" type="primary">bacE</name>
    <name evidence="9" type="ORF">NCTC503_00931</name>
</gene>
<dbReference type="Pfam" id="PF05977">
    <property type="entry name" value="MFS_3"/>
    <property type="match status" value="1"/>
</dbReference>
<sequence length="424" mass="47414">MDKKKVGKNTKLWNEDFFLLWQGQLVSVFGDVIYIMALNFWILDVTGSTALMGTLSALSTLPRIILGPFAGVLVDRWDRKKFIVITDLIRGIFVTFVGIAALLGFIKVWMVFVIGIISGICSAFFNPAIQSVRPDLVPESKLVQANSVSSLAQSGMNMIGSAIGGMIYIAIGAPYMFLFNGISYILSAFTELFINIPRIEKCSKEITFKEDFKEGFRFLWYFKTLKKVFLCASAINLFFNAGMILFLPYSKEQVFLGPKRYGIAAATYSLGMLCASAFITVRNIKQERKFIIYKVSILISGILTLSITFIKSFPVLLIVIFIGFACNAVFNTIFDTMVTLIIPQDKRGKVFALMETLSMGLMPLGSLIGGVLGELIGITQTMRVMFFMGLVTIFMLISIKEVKDLIFYDKHNESIEELVVRTNK</sequence>
<keyword evidence="3" id="KW-1003">Cell membrane</keyword>
<feature type="transmembrane region" description="Helical" evidence="7">
    <location>
        <begin position="384"/>
        <end position="402"/>
    </location>
</feature>
<reference evidence="9 10" key="1">
    <citation type="submission" date="2019-05" db="EMBL/GenBank/DDBJ databases">
        <authorList>
            <consortium name="Pathogen Informatics"/>
        </authorList>
    </citation>
    <scope>NUCLEOTIDE SEQUENCE [LARGE SCALE GENOMIC DNA]</scope>
    <source>
        <strain evidence="9 10">NCTC503</strain>
    </source>
</reference>
<keyword evidence="2" id="KW-0813">Transport</keyword>
<proteinExistence type="predicted"/>
<keyword evidence="6 7" id="KW-0472">Membrane</keyword>
<dbReference type="Proteomes" id="UP000308489">
    <property type="component" value="Chromosome 1"/>
</dbReference>
<dbReference type="InterPro" id="IPR010290">
    <property type="entry name" value="TM_effector"/>
</dbReference>
<dbReference type="CDD" id="cd06173">
    <property type="entry name" value="MFS_MefA_like"/>
    <property type="match status" value="1"/>
</dbReference>
<evidence type="ECO:0000313" key="9">
    <source>
        <dbReference type="EMBL" id="VTQ86447.1"/>
    </source>
</evidence>
<dbReference type="InterPro" id="IPR020846">
    <property type="entry name" value="MFS_dom"/>
</dbReference>
<evidence type="ECO:0000256" key="3">
    <source>
        <dbReference type="ARBA" id="ARBA00022475"/>
    </source>
</evidence>
<feature type="transmembrane region" description="Helical" evidence="7">
    <location>
        <begin position="228"/>
        <end position="249"/>
    </location>
</feature>
<dbReference type="OrthoDB" id="9775268at2"/>
<dbReference type="GO" id="GO:0022857">
    <property type="term" value="F:transmembrane transporter activity"/>
    <property type="evidence" value="ECO:0007669"/>
    <property type="project" value="InterPro"/>
</dbReference>
<keyword evidence="4 7" id="KW-0812">Transmembrane</keyword>
<evidence type="ECO:0000256" key="5">
    <source>
        <dbReference type="ARBA" id="ARBA00022989"/>
    </source>
</evidence>
<evidence type="ECO:0000256" key="4">
    <source>
        <dbReference type="ARBA" id="ARBA00022692"/>
    </source>
</evidence>
<feature type="transmembrane region" description="Helical" evidence="7">
    <location>
        <begin position="20"/>
        <end position="43"/>
    </location>
</feature>